<dbReference type="InterPro" id="IPR002692">
    <property type="entry name" value="S45"/>
</dbReference>
<sequence>MTQLAMLRPHRLRGGLLGFWLLLPLACLSAVAFLTVLPHAQAQAKEALSQSVAESLAPQVTIYRDEYGVPHIVGKTDESTIFGFGYAQAEDFLWQVEDSYLLALGRYCEAHGPQGLNSDLLNRAFEIAPRSQRDFAALDEQTRQLLTAFTAGINHYVQTHPDAKLRLLKQFEPWHALAHHRQMALELAFRFTGLGNDYLPRRNPHIWTATGSNGWAISGQRTDSGKPMLLAAPHMPWHGFAQLAEAHLTSLGGPEGKRWNFIGAHFYGSPVLALGHNERLGWTLVSNNPDIADLWRVKFPSESKPLEYLYDQGVRNATEWKETIRVRKSRGWEDREFTFRKTHYGPIVAKDGNSSLAARISGLYESVPMRQSLQMMRAQNLDEFRTALAPMQILYMNVIYADVDGNIMALYNGRIPRRNPDFDWSKPVDGSNPATAWLGIHSLEELPTVLNPAAGFVQNCNSSPLITTDGDNPAAEDFPSYMIRDVGVRNRRALRSLEILRGMQSTTFDQWQAAAFDTQVYWAKHELPKYADHLEALKQTQPEQAQKVRPYLAHLLAWDARITHDSTAATLCHAWYEELYGQKYPGETLRKKFQDHPDLQLLALVRTAERLQAMHGTWQIPYGELYRTQRESHVADLTDARFDDTADSLPCIGGHGPMGVALTQYYTPSVDIPLVISQRRRYSLVGSSYLAAYDFSQEPVRGASVVNYGTSGKANSPHYFDQAKLLSDQKMKPERFTLKDVRSSAVRSYHPGE</sequence>
<comment type="similarity">
    <text evidence="1">Belongs to the peptidase S45 family.</text>
</comment>
<keyword evidence="6" id="KW-0106">Calcium</keyword>
<dbReference type="OrthoDB" id="9759796at2"/>
<evidence type="ECO:0000256" key="3">
    <source>
        <dbReference type="ARBA" id="ARBA00022801"/>
    </source>
</evidence>
<dbReference type="GO" id="GO:0033968">
    <property type="term" value="F:glutaryl-7-aminocephalosporanic-acid acylase activity"/>
    <property type="evidence" value="ECO:0007669"/>
    <property type="project" value="UniProtKB-EC"/>
</dbReference>
<keyword evidence="4" id="KW-0865">Zymogen</keyword>
<evidence type="ECO:0000313" key="7">
    <source>
        <dbReference type="EMBL" id="QDS96793.1"/>
    </source>
</evidence>
<dbReference type="GO" id="GO:0046872">
    <property type="term" value="F:metal ion binding"/>
    <property type="evidence" value="ECO:0007669"/>
    <property type="project" value="UniProtKB-KW"/>
</dbReference>
<evidence type="ECO:0000256" key="1">
    <source>
        <dbReference type="ARBA" id="ARBA00006586"/>
    </source>
</evidence>
<keyword evidence="2" id="KW-0732">Signal</keyword>
<accession>A0A517MPI2</accession>
<dbReference type="SUPFAM" id="SSF56235">
    <property type="entry name" value="N-terminal nucleophile aminohydrolases (Ntn hydrolases)"/>
    <property type="match status" value="1"/>
</dbReference>
<dbReference type="Proteomes" id="UP000319852">
    <property type="component" value="Chromosome"/>
</dbReference>
<dbReference type="InterPro" id="IPR023343">
    <property type="entry name" value="Penicillin_amidase_dom1"/>
</dbReference>
<dbReference type="RefSeq" id="WP_145056684.1">
    <property type="nucleotide sequence ID" value="NZ_CP036263.1"/>
</dbReference>
<evidence type="ECO:0000256" key="6">
    <source>
        <dbReference type="PIRSR" id="PIRSR001227-2"/>
    </source>
</evidence>
<organism evidence="7 8">
    <name type="scientific">Adhaeretor mobilis</name>
    <dbReference type="NCBI Taxonomy" id="1930276"/>
    <lineage>
        <taxon>Bacteria</taxon>
        <taxon>Pseudomonadati</taxon>
        <taxon>Planctomycetota</taxon>
        <taxon>Planctomycetia</taxon>
        <taxon>Pirellulales</taxon>
        <taxon>Lacipirellulaceae</taxon>
        <taxon>Adhaeretor</taxon>
    </lineage>
</organism>
<dbReference type="EC" id="3.5.1.93" evidence="7"/>
<dbReference type="EMBL" id="CP036263">
    <property type="protein sequence ID" value="QDS96793.1"/>
    <property type="molecule type" value="Genomic_DNA"/>
</dbReference>
<evidence type="ECO:0000313" key="8">
    <source>
        <dbReference type="Proteomes" id="UP000319852"/>
    </source>
</evidence>
<dbReference type="Gene3D" id="3.60.20.10">
    <property type="entry name" value="Glutamine Phosphoribosylpyrophosphate, subunit 1, domain 1"/>
    <property type="match status" value="1"/>
</dbReference>
<dbReference type="Gene3D" id="1.10.439.10">
    <property type="entry name" value="Penicillin Amidohydrolase, domain 1"/>
    <property type="match status" value="1"/>
</dbReference>
<keyword evidence="3 7" id="KW-0378">Hydrolase</keyword>
<feature type="binding site" evidence="6">
    <location>
        <position position="293"/>
    </location>
    <ligand>
        <name>Ca(2+)</name>
        <dbReference type="ChEBI" id="CHEBI:29108"/>
    </ligand>
</feature>
<dbReference type="InterPro" id="IPR014395">
    <property type="entry name" value="Pen/GL7ACA/AHL_acylase"/>
</dbReference>
<keyword evidence="8" id="KW-1185">Reference proteome</keyword>
<keyword evidence="6" id="KW-0479">Metal-binding</keyword>
<gene>
    <name evidence="7" type="ORF">HG15A2_00510</name>
</gene>
<dbReference type="AlphaFoldDB" id="A0A517MPI2"/>
<reference evidence="7 8" key="1">
    <citation type="submission" date="2019-02" db="EMBL/GenBank/DDBJ databases">
        <title>Deep-cultivation of Planctomycetes and their phenomic and genomic characterization uncovers novel biology.</title>
        <authorList>
            <person name="Wiegand S."/>
            <person name="Jogler M."/>
            <person name="Boedeker C."/>
            <person name="Pinto D."/>
            <person name="Vollmers J."/>
            <person name="Rivas-Marin E."/>
            <person name="Kohn T."/>
            <person name="Peeters S.H."/>
            <person name="Heuer A."/>
            <person name="Rast P."/>
            <person name="Oberbeckmann S."/>
            <person name="Bunk B."/>
            <person name="Jeske O."/>
            <person name="Meyerdierks A."/>
            <person name="Storesund J.E."/>
            <person name="Kallscheuer N."/>
            <person name="Luecker S."/>
            <person name="Lage O.M."/>
            <person name="Pohl T."/>
            <person name="Merkel B.J."/>
            <person name="Hornburger P."/>
            <person name="Mueller R.-W."/>
            <person name="Bruemmer F."/>
            <person name="Labrenz M."/>
            <person name="Spormann A.M."/>
            <person name="Op den Camp H."/>
            <person name="Overmann J."/>
            <person name="Amann R."/>
            <person name="Jetten M.S.M."/>
            <person name="Mascher T."/>
            <person name="Medema M.H."/>
            <person name="Devos D.P."/>
            <person name="Kaster A.-K."/>
            <person name="Ovreas L."/>
            <person name="Rohde M."/>
            <person name="Galperin M.Y."/>
            <person name="Jogler C."/>
        </authorList>
    </citation>
    <scope>NUCLEOTIDE SEQUENCE [LARGE SCALE GENOMIC DNA]</scope>
    <source>
        <strain evidence="7 8">HG15A2</strain>
    </source>
</reference>
<dbReference type="GO" id="GO:0017000">
    <property type="term" value="P:antibiotic biosynthetic process"/>
    <property type="evidence" value="ECO:0007669"/>
    <property type="project" value="InterPro"/>
</dbReference>
<protein>
    <submittedName>
        <fullName evidence="7">Glutaryl-7-aminocephalosporanic-acid acylase</fullName>
        <ecNumber evidence="7">3.5.1.93</ecNumber>
    </submittedName>
</protein>
<name>A0A517MPI2_9BACT</name>
<dbReference type="InterPro" id="IPR043146">
    <property type="entry name" value="Penicillin_amidase_N_B-knob"/>
</dbReference>
<evidence type="ECO:0000256" key="4">
    <source>
        <dbReference type="ARBA" id="ARBA00023145"/>
    </source>
</evidence>
<dbReference type="PANTHER" id="PTHR34218">
    <property type="entry name" value="PEPTIDASE S45 PENICILLIN AMIDASE"/>
    <property type="match status" value="1"/>
</dbReference>
<dbReference type="Pfam" id="PF01804">
    <property type="entry name" value="Penicil_amidase"/>
    <property type="match status" value="1"/>
</dbReference>
<dbReference type="PIRSF" id="PIRSF001227">
    <property type="entry name" value="Pen_acylase"/>
    <property type="match status" value="1"/>
</dbReference>
<dbReference type="Gene3D" id="1.10.1400.10">
    <property type="match status" value="1"/>
</dbReference>
<dbReference type="KEGG" id="amob:HG15A2_00510"/>
<feature type="active site" description="Nucleophile" evidence="5">
    <location>
        <position position="212"/>
    </location>
</feature>
<feature type="binding site" evidence="6">
    <location>
        <position position="290"/>
    </location>
    <ligand>
        <name>Ca(2+)</name>
        <dbReference type="ChEBI" id="CHEBI:29108"/>
    </ligand>
</feature>
<dbReference type="InterPro" id="IPR029055">
    <property type="entry name" value="Ntn_hydrolases_N"/>
</dbReference>
<dbReference type="InterPro" id="IPR043147">
    <property type="entry name" value="Penicillin_amidase_A-knob"/>
</dbReference>
<evidence type="ECO:0000256" key="2">
    <source>
        <dbReference type="ARBA" id="ARBA00022729"/>
    </source>
</evidence>
<comment type="cofactor">
    <cofactor evidence="6">
        <name>Ca(2+)</name>
        <dbReference type="ChEBI" id="CHEBI:29108"/>
    </cofactor>
    <text evidence="6">Binds 1 Ca(2+) ion per dimer.</text>
</comment>
<dbReference type="PANTHER" id="PTHR34218:SF3">
    <property type="entry name" value="ACYL-HOMOSERINE LACTONE ACYLASE PVDQ"/>
    <property type="match status" value="1"/>
</dbReference>
<dbReference type="Gene3D" id="2.30.120.10">
    <property type="match status" value="1"/>
</dbReference>
<evidence type="ECO:0000256" key="5">
    <source>
        <dbReference type="PIRSR" id="PIRSR001227-1"/>
    </source>
</evidence>
<proteinExistence type="inferred from homology"/>